<keyword evidence="3" id="KW-1185">Reference proteome</keyword>
<feature type="non-terminal residue" evidence="2">
    <location>
        <position position="1"/>
    </location>
</feature>
<sequence length="209" mass="23661">LPTVKNKSNQNCMVDKNIPHSMTCHFLCGKIFMNFTRNKNCPSCHATVNTENSFTVRKPFVDAKSAPCSILIKPTCGNFLQDYKPGSDLHIGISDNAGNVLSYSKLGLTEETYGWNLALSVINNKQTNTDVGQWSLKLNQLCQDYSSWTRENYNSENFNCFDFVSTFLQRLKIFPFSTKLKEEVTTVYIQPCLIQALQFSALYNAFNSS</sequence>
<accession>A0A0V1H7Z5</accession>
<dbReference type="PANTHER" id="PTHR33963:SF2">
    <property type="entry name" value="MKRN2 OPPOSITE STRAND PROTEIN"/>
    <property type="match status" value="1"/>
</dbReference>
<protein>
    <recommendedName>
        <fullName evidence="1">MKRN2 opposite strand protein-like C-terminal domain-containing protein</fullName>
    </recommendedName>
</protein>
<dbReference type="AlphaFoldDB" id="A0A0V1H7Z5"/>
<comment type="caution">
    <text evidence="2">The sequence shown here is derived from an EMBL/GenBank/DDBJ whole genome shotgun (WGS) entry which is preliminary data.</text>
</comment>
<dbReference type="InterPro" id="IPR032016">
    <property type="entry name" value="MKRN2OS-like"/>
</dbReference>
<evidence type="ECO:0000313" key="3">
    <source>
        <dbReference type="Proteomes" id="UP000055024"/>
    </source>
</evidence>
<reference evidence="2 3" key="1">
    <citation type="submission" date="2015-01" db="EMBL/GenBank/DDBJ databases">
        <title>Evolution of Trichinella species and genotypes.</title>
        <authorList>
            <person name="Korhonen P.K."/>
            <person name="Edoardo P."/>
            <person name="Giuseppe L.R."/>
            <person name="Gasser R.B."/>
        </authorList>
    </citation>
    <scope>NUCLEOTIDE SEQUENCE [LARGE SCALE GENOMIC DNA]</scope>
    <source>
        <strain evidence="2">ISS1029</strain>
    </source>
</reference>
<gene>
    <name evidence="2" type="ORF">T11_16175</name>
</gene>
<name>A0A0V1H7Z5_9BILA</name>
<dbReference type="PANTHER" id="PTHR33963">
    <property type="entry name" value="MKRN2 OPPOSITE STRAND PROTEIN"/>
    <property type="match status" value="1"/>
</dbReference>
<dbReference type="InterPro" id="IPR053921">
    <property type="entry name" value="MKRN2OS-like_C"/>
</dbReference>
<dbReference type="EMBL" id="JYDP01000116">
    <property type="protein sequence ID" value="KRZ06589.1"/>
    <property type="molecule type" value="Genomic_DNA"/>
</dbReference>
<dbReference type="Pfam" id="PF16044">
    <property type="entry name" value="DUF4796_C"/>
    <property type="match status" value="1"/>
</dbReference>
<dbReference type="OrthoDB" id="47475at2759"/>
<proteinExistence type="predicted"/>
<evidence type="ECO:0000313" key="2">
    <source>
        <dbReference type="EMBL" id="KRZ06589.1"/>
    </source>
</evidence>
<dbReference type="Proteomes" id="UP000055024">
    <property type="component" value="Unassembled WGS sequence"/>
</dbReference>
<feature type="domain" description="MKRN2 opposite strand protein-like C-terminal" evidence="1">
    <location>
        <begin position="54"/>
        <end position="205"/>
    </location>
</feature>
<organism evidence="2 3">
    <name type="scientific">Trichinella zimbabwensis</name>
    <dbReference type="NCBI Taxonomy" id="268475"/>
    <lineage>
        <taxon>Eukaryota</taxon>
        <taxon>Metazoa</taxon>
        <taxon>Ecdysozoa</taxon>
        <taxon>Nematoda</taxon>
        <taxon>Enoplea</taxon>
        <taxon>Dorylaimia</taxon>
        <taxon>Trichinellida</taxon>
        <taxon>Trichinellidae</taxon>
        <taxon>Trichinella</taxon>
    </lineage>
</organism>
<evidence type="ECO:0000259" key="1">
    <source>
        <dbReference type="Pfam" id="PF16044"/>
    </source>
</evidence>